<accession>A0A8J3UEB4</accession>
<dbReference type="InterPro" id="IPR012340">
    <property type="entry name" value="NA-bd_OB-fold"/>
</dbReference>
<evidence type="ECO:0008006" key="6">
    <source>
        <dbReference type="Google" id="ProtNLM"/>
    </source>
</evidence>
<name>A0A8J3UEB4_9ACTN</name>
<dbReference type="PROSITE" id="PS50935">
    <property type="entry name" value="SSB"/>
    <property type="match status" value="1"/>
</dbReference>
<feature type="compositionally biased region" description="Basic and acidic residues" evidence="3">
    <location>
        <begin position="206"/>
        <end position="215"/>
    </location>
</feature>
<dbReference type="Proteomes" id="UP000622547">
    <property type="component" value="Unassembled WGS sequence"/>
</dbReference>
<dbReference type="InterPro" id="IPR000424">
    <property type="entry name" value="Primosome_PriB/ssb"/>
</dbReference>
<feature type="compositionally biased region" description="Basic and acidic residues" evidence="3">
    <location>
        <begin position="120"/>
        <end position="175"/>
    </location>
</feature>
<evidence type="ECO:0000313" key="5">
    <source>
        <dbReference type="Proteomes" id="UP000622547"/>
    </source>
</evidence>
<evidence type="ECO:0000256" key="2">
    <source>
        <dbReference type="PROSITE-ProRule" id="PRU00252"/>
    </source>
</evidence>
<dbReference type="RefSeq" id="WP_204077184.1">
    <property type="nucleotide sequence ID" value="NZ_BAABHI010000021.1"/>
</dbReference>
<dbReference type="AlphaFoldDB" id="A0A8J3UEB4"/>
<feature type="region of interest" description="Disordered" evidence="3">
    <location>
        <begin position="106"/>
        <end position="260"/>
    </location>
</feature>
<proteinExistence type="predicted"/>
<dbReference type="Pfam" id="PF00436">
    <property type="entry name" value="SSB"/>
    <property type="match status" value="1"/>
</dbReference>
<feature type="compositionally biased region" description="Basic residues" evidence="3">
    <location>
        <begin position="216"/>
        <end position="228"/>
    </location>
</feature>
<keyword evidence="5" id="KW-1185">Reference proteome</keyword>
<dbReference type="GO" id="GO:0003697">
    <property type="term" value="F:single-stranded DNA binding"/>
    <property type="evidence" value="ECO:0007669"/>
    <property type="project" value="InterPro"/>
</dbReference>
<feature type="compositionally biased region" description="Basic residues" evidence="3">
    <location>
        <begin position="184"/>
        <end position="196"/>
    </location>
</feature>
<dbReference type="Gene3D" id="2.40.50.140">
    <property type="entry name" value="Nucleic acid-binding proteins"/>
    <property type="match status" value="1"/>
</dbReference>
<gene>
    <name evidence="4" type="ORF">Pph01_67340</name>
</gene>
<reference evidence="4 5" key="1">
    <citation type="submission" date="2021-01" db="EMBL/GenBank/DDBJ databases">
        <title>Whole genome shotgun sequence of Planotetraspora phitsanulokensis NBRC 104273.</title>
        <authorList>
            <person name="Komaki H."/>
            <person name="Tamura T."/>
        </authorList>
    </citation>
    <scope>NUCLEOTIDE SEQUENCE [LARGE SCALE GENOMIC DNA]</scope>
    <source>
        <strain evidence="4 5">NBRC 104273</strain>
    </source>
</reference>
<evidence type="ECO:0000256" key="1">
    <source>
        <dbReference type="ARBA" id="ARBA00023125"/>
    </source>
</evidence>
<sequence length="260" mass="29314">MHRNEVMLVGRLSMEPVDRELPSGSLLTQWRVAVRRPDDHPGRQRSDAIECATFDDEVRHVVADWLVDDVIEVQGALRRRWWRGGSRYEVEVRTARRVAREADDLADQSKRVVRPKAQPKRADEHDKREQAGQHDEPERADQGEAEFERADQPKRDRHDQHDRYEPVDQHERGLPDEEAGQIKRLGHLMRGRRNGRARPLTSADPGDGRPGEGRGIRRRPVISLRRPRPAPAAPPGTRDGDAAVDSEGGRGAPGADDGAG</sequence>
<evidence type="ECO:0000256" key="3">
    <source>
        <dbReference type="SAM" id="MobiDB-lite"/>
    </source>
</evidence>
<comment type="caution">
    <text evidence="4">The sequence shown here is derived from an EMBL/GenBank/DDBJ whole genome shotgun (WGS) entry which is preliminary data.</text>
</comment>
<dbReference type="EMBL" id="BOOP01000036">
    <property type="protein sequence ID" value="GII41731.1"/>
    <property type="molecule type" value="Genomic_DNA"/>
</dbReference>
<dbReference type="SUPFAM" id="SSF50249">
    <property type="entry name" value="Nucleic acid-binding proteins"/>
    <property type="match status" value="1"/>
</dbReference>
<organism evidence="4 5">
    <name type="scientific">Planotetraspora phitsanulokensis</name>
    <dbReference type="NCBI Taxonomy" id="575192"/>
    <lineage>
        <taxon>Bacteria</taxon>
        <taxon>Bacillati</taxon>
        <taxon>Actinomycetota</taxon>
        <taxon>Actinomycetes</taxon>
        <taxon>Streptosporangiales</taxon>
        <taxon>Streptosporangiaceae</taxon>
        <taxon>Planotetraspora</taxon>
    </lineage>
</organism>
<keyword evidence="1 2" id="KW-0238">DNA-binding</keyword>
<evidence type="ECO:0000313" key="4">
    <source>
        <dbReference type="EMBL" id="GII41731.1"/>
    </source>
</evidence>
<protein>
    <recommendedName>
        <fullName evidence="6">Single-stranded DNA-binding protein</fullName>
    </recommendedName>
</protein>